<proteinExistence type="predicted"/>
<dbReference type="KEGG" id="mgor:H0P51_15020"/>
<accession>A0A7D6DUM9</accession>
<dbReference type="RefSeq" id="WP_180913614.1">
    <property type="nucleotide sequence ID" value="NZ_CP059165.1"/>
</dbReference>
<dbReference type="AlphaFoldDB" id="A0A7D6DUM9"/>
<reference evidence="2" key="3">
    <citation type="submission" date="2023-07" db="EMBL/GenBank/DDBJ databases">
        <title>Description of Mycobacterium gordonae subsp. intergordonae subsp.nov. and Mycobacterium gordonae subsp. gordonae subsp. nov.</title>
        <authorList>
            <person name="Huang H."/>
        </authorList>
    </citation>
    <scope>NUCLEOTIDE SEQUENCE [LARGE SCALE GENOMIC DNA]</scope>
    <source>
        <strain evidence="2">24</strain>
    </source>
</reference>
<evidence type="ECO:0000313" key="1">
    <source>
        <dbReference type="EMBL" id="QLL05204.1"/>
    </source>
</evidence>
<dbReference type="InterPro" id="IPR051416">
    <property type="entry name" value="phD-YefM_TA_antitoxins"/>
</dbReference>
<dbReference type="EMBL" id="CP059165">
    <property type="protein sequence ID" value="QLL05204.1"/>
    <property type="molecule type" value="Genomic_DNA"/>
</dbReference>
<dbReference type="Gene3D" id="3.40.1620.10">
    <property type="entry name" value="YefM-like domain"/>
    <property type="match status" value="2"/>
</dbReference>
<dbReference type="NCBIfam" id="TIGR01552">
    <property type="entry name" value="phd_fam"/>
    <property type="match status" value="1"/>
</dbReference>
<protein>
    <submittedName>
        <fullName evidence="1">Type II toxin-antitoxin system prevent-host-death family antitoxin</fullName>
    </submittedName>
</protein>
<dbReference type="PANTHER" id="PTHR35377">
    <property type="entry name" value="ANTITOXIN VAPB49-RELATED-RELATED"/>
    <property type="match status" value="1"/>
</dbReference>
<sequence>MVLLRMVWRTSPQERSEMPEVIGLGQLRSDACTYLDRVRAGEAFDVIRRGRLVASIVPVGERRVAPIPTQSTAAANRGGWVRLAELRTRAGQCFDRVAGGETLYVVRGGKILAQIKPAGDAPQQPVPADAGGRVALHELRSRPGRYLDQVAAGQSIEVSRGGKVVARIVSVA</sequence>
<dbReference type="Proteomes" id="UP000510682">
    <property type="component" value="Chromosome"/>
</dbReference>
<reference evidence="1 2" key="2">
    <citation type="submission" date="2020-07" db="EMBL/GenBank/DDBJ databases">
        <authorList>
            <person name="Yu X."/>
        </authorList>
    </citation>
    <scope>NUCLEOTIDE SEQUENCE [LARGE SCALE GENOMIC DNA]</scope>
    <source>
        <strain evidence="2">24</strain>
    </source>
</reference>
<organism evidence="1 2">
    <name type="scientific">Mycobacterium vicinigordonae</name>
    <dbReference type="NCBI Taxonomy" id="1719132"/>
    <lineage>
        <taxon>Bacteria</taxon>
        <taxon>Bacillati</taxon>
        <taxon>Actinomycetota</taxon>
        <taxon>Actinomycetes</taxon>
        <taxon>Mycobacteriales</taxon>
        <taxon>Mycobacteriaceae</taxon>
        <taxon>Mycobacterium</taxon>
    </lineage>
</organism>
<keyword evidence="2" id="KW-1185">Reference proteome</keyword>
<dbReference type="GO" id="GO:0097351">
    <property type="term" value="F:toxin sequestering activity"/>
    <property type="evidence" value="ECO:0007669"/>
    <property type="project" value="TreeGrafter"/>
</dbReference>
<name>A0A7D6DUM9_9MYCO</name>
<gene>
    <name evidence="1" type="ORF">H0P51_15020</name>
</gene>
<reference evidence="2" key="1">
    <citation type="submission" date="2020-07" db="EMBL/GenBank/DDBJ databases">
        <title>Description of Mycobacterium gordonae subsp. intergordonae subsp.nov. and Mycobacterium gordonae subsp. gordonae subsp. nov.</title>
        <authorList>
            <person name="Yu X."/>
        </authorList>
    </citation>
    <scope>NUCLEOTIDE SEQUENCE [LARGE SCALE GENOMIC DNA]</scope>
    <source>
        <strain evidence="2">24</strain>
    </source>
</reference>
<evidence type="ECO:0000313" key="2">
    <source>
        <dbReference type="Proteomes" id="UP000510682"/>
    </source>
</evidence>
<dbReference type="PANTHER" id="PTHR35377:SF5">
    <property type="entry name" value="ANTITOXIN VAPB46"/>
    <property type="match status" value="1"/>
</dbReference>